<dbReference type="GO" id="GO:0016787">
    <property type="term" value="F:hydrolase activity"/>
    <property type="evidence" value="ECO:0007669"/>
    <property type="project" value="UniProtKB-KW"/>
</dbReference>
<evidence type="ECO:0000313" key="4">
    <source>
        <dbReference type="Proteomes" id="UP001211907"/>
    </source>
</evidence>
<feature type="domain" description="UFSP1/2/DUB catalytic" evidence="2">
    <location>
        <begin position="70"/>
        <end position="321"/>
    </location>
</feature>
<name>A0AAD5T8G7_9FUNG</name>
<evidence type="ECO:0000313" key="3">
    <source>
        <dbReference type="EMBL" id="KAJ3132373.1"/>
    </source>
</evidence>
<protein>
    <recommendedName>
        <fullName evidence="2">UFSP1/2/DUB catalytic domain-containing protein</fullName>
    </recommendedName>
</protein>
<proteinExistence type="predicted"/>
<keyword evidence="4" id="KW-1185">Reference proteome</keyword>
<dbReference type="Pfam" id="PF07910">
    <property type="entry name" value="Peptidase_C78"/>
    <property type="match status" value="1"/>
</dbReference>
<dbReference type="EMBL" id="JADGJH010000252">
    <property type="protein sequence ID" value="KAJ3132373.1"/>
    <property type="molecule type" value="Genomic_DNA"/>
</dbReference>
<reference evidence="3" key="1">
    <citation type="submission" date="2020-05" db="EMBL/GenBank/DDBJ databases">
        <title>Phylogenomic resolution of chytrid fungi.</title>
        <authorList>
            <person name="Stajich J.E."/>
            <person name="Amses K."/>
            <person name="Simmons R."/>
            <person name="Seto K."/>
            <person name="Myers J."/>
            <person name="Bonds A."/>
            <person name="Quandt C.A."/>
            <person name="Barry K."/>
            <person name="Liu P."/>
            <person name="Grigoriev I."/>
            <person name="Longcore J.E."/>
            <person name="James T.Y."/>
        </authorList>
    </citation>
    <scope>NUCLEOTIDE SEQUENCE</scope>
    <source>
        <strain evidence="3">JEL0513</strain>
    </source>
</reference>
<dbReference type="Gene3D" id="3.90.70.130">
    <property type="match status" value="2"/>
</dbReference>
<evidence type="ECO:0000256" key="1">
    <source>
        <dbReference type="ARBA" id="ARBA00022801"/>
    </source>
</evidence>
<sequence>MKRKLLSNNENENNGNQTRLQATCPISAVSLLLAASSQQRAFLSLRGFRQQPRMCLFSITISSPIFIIAASFTEKSWACGFKNAQLLIAAALQIPSFRTSLASTFESISPQISFLPQQPYVPSIPSIQFLIERAWSLGFDPVGAAQLDSHILSTKKWIGACEIYAFFHSIGIKANTYDFRNASGPNATHPVLLDFVEAYFDSSLDEFLNTWTLEKATTPVLLSPLIWMRNTTDYIAGNFIHDTEKMPLYFQYQGHSLTIIGIEILKSGLRNLLVLDPGTKIPPKLCVGIDLYLRSSDATEKMLNVFRFGEHLLRKHPSYQIVEVVGKYDPKSDSEGRKVFRTKRLT</sequence>
<dbReference type="InterPro" id="IPR012462">
    <property type="entry name" value="UFSP1/2_DUB_cat"/>
</dbReference>
<evidence type="ECO:0000259" key="2">
    <source>
        <dbReference type="Pfam" id="PF07910"/>
    </source>
</evidence>
<organism evidence="3 4">
    <name type="scientific">Physocladia obscura</name>
    <dbReference type="NCBI Taxonomy" id="109957"/>
    <lineage>
        <taxon>Eukaryota</taxon>
        <taxon>Fungi</taxon>
        <taxon>Fungi incertae sedis</taxon>
        <taxon>Chytridiomycota</taxon>
        <taxon>Chytridiomycota incertae sedis</taxon>
        <taxon>Chytridiomycetes</taxon>
        <taxon>Chytridiales</taxon>
        <taxon>Chytriomycetaceae</taxon>
        <taxon>Physocladia</taxon>
    </lineage>
</organism>
<accession>A0AAD5T8G7</accession>
<comment type="caution">
    <text evidence="3">The sequence shown here is derived from an EMBL/GenBank/DDBJ whole genome shotgun (WGS) entry which is preliminary data.</text>
</comment>
<dbReference type="Proteomes" id="UP001211907">
    <property type="component" value="Unassembled WGS sequence"/>
</dbReference>
<keyword evidence="1" id="KW-0378">Hydrolase</keyword>
<dbReference type="AlphaFoldDB" id="A0AAD5T8G7"/>
<gene>
    <name evidence="3" type="ORF">HK100_005389</name>
</gene>